<dbReference type="SUPFAM" id="SSF52172">
    <property type="entry name" value="CheY-like"/>
    <property type="match status" value="1"/>
</dbReference>
<keyword evidence="1" id="KW-0812">Transmembrane</keyword>
<reference evidence="2 3" key="1">
    <citation type="submission" date="2019-06" db="EMBL/GenBank/DDBJ databases">
        <title>Genomic Encyclopedia of Archaeal and Bacterial Type Strains, Phase II (KMG-II): from individual species to whole genera.</title>
        <authorList>
            <person name="Goeker M."/>
        </authorList>
    </citation>
    <scope>NUCLEOTIDE SEQUENCE [LARGE SCALE GENOMIC DNA]</scope>
    <source>
        <strain evidence="2 3">DSM 18423</strain>
    </source>
</reference>
<feature type="transmembrane region" description="Helical" evidence="1">
    <location>
        <begin position="32"/>
        <end position="54"/>
    </location>
</feature>
<dbReference type="AlphaFoldDB" id="A0A543K468"/>
<dbReference type="Gene3D" id="3.40.50.2300">
    <property type="match status" value="1"/>
</dbReference>
<dbReference type="InterPro" id="IPR011006">
    <property type="entry name" value="CheY-like_superfamily"/>
</dbReference>
<keyword evidence="1" id="KW-1133">Transmembrane helix</keyword>
<comment type="caution">
    <text evidence="2">The sequence shown here is derived from an EMBL/GenBank/DDBJ whole genome shotgun (WGS) entry which is preliminary data.</text>
</comment>
<dbReference type="EMBL" id="VFPT01000004">
    <property type="protein sequence ID" value="TQM89883.1"/>
    <property type="molecule type" value="Genomic_DNA"/>
</dbReference>
<proteinExistence type="predicted"/>
<evidence type="ECO:0000256" key="1">
    <source>
        <dbReference type="SAM" id="Phobius"/>
    </source>
</evidence>
<dbReference type="Proteomes" id="UP000320582">
    <property type="component" value="Unassembled WGS sequence"/>
</dbReference>
<keyword evidence="3" id="KW-1185">Reference proteome</keyword>
<name>A0A543K468_9RHOB</name>
<keyword evidence="1" id="KW-0472">Membrane</keyword>
<evidence type="ECO:0000313" key="2">
    <source>
        <dbReference type="EMBL" id="TQM89883.1"/>
    </source>
</evidence>
<gene>
    <name evidence="2" type="ORF">BD293_4193</name>
</gene>
<sequence>MLPFREDESDNNLVRNSSKLYGYDEASSRPNLALGSLLGSIPVAVIIFLVMLIANKPISQAVLISWVASLIAFFLILAWSMFRHSTDEVEQSCEATKSHDTIMVWKNYTRYNNVQHPLCIALVACDGDHSRELADNLLDLGHKVFHSKHTTRVLRRIEAQPEHWDLLVFDMDLVSDLNVGLDILIEFRSLSPSVPVLLLSSTVERDEFSGHRRVIGDATLRKPVVSDRLLDGLHATGHNFLSFHQATHDNKVLDP</sequence>
<organism evidence="2 3">
    <name type="scientific">Roseinatronobacter monicus</name>
    <dbReference type="NCBI Taxonomy" id="393481"/>
    <lineage>
        <taxon>Bacteria</taxon>
        <taxon>Pseudomonadati</taxon>
        <taxon>Pseudomonadota</taxon>
        <taxon>Alphaproteobacteria</taxon>
        <taxon>Rhodobacterales</taxon>
        <taxon>Paracoccaceae</taxon>
        <taxon>Roseinatronobacter</taxon>
    </lineage>
</organism>
<accession>A0A543K468</accession>
<feature type="transmembrane region" description="Helical" evidence="1">
    <location>
        <begin position="61"/>
        <end position="82"/>
    </location>
</feature>
<protein>
    <submittedName>
        <fullName evidence="2">CheY-like chemotaxis protein</fullName>
    </submittedName>
</protein>
<evidence type="ECO:0000313" key="3">
    <source>
        <dbReference type="Proteomes" id="UP000320582"/>
    </source>
</evidence>